<keyword evidence="2" id="KW-0812">Transmembrane</keyword>
<name>A0ABU8N7Z4_9PSEU</name>
<feature type="region of interest" description="Disordered" evidence="1">
    <location>
        <begin position="466"/>
        <end position="497"/>
    </location>
</feature>
<feature type="transmembrane region" description="Helical" evidence="2">
    <location>
        <begin position="172"/>
        <end position="191"/>
    </location>
</feature>
<feature type="compositionally biased region" description="Basic residues" evidence="1">
    <location>
        <begin position="488"/>
        <end position="497"/>
    </location>
</feature>
<dbReference type="Pfam" id="PF03929">
    <property type="entry name" value="PepSY_TM"/>
    <property type="match status" value="1"/>
</dbReference>
<dbReference type="RefSeq" id="WP_337714550.1">
    <property type="nucleotide sequence ID" value="NZ_JBBEGL010000004.1"/>
</dbReference>
<proteinExistence type="predicted"/>
<accession>A0ABU8N7Z4</accession>
<feature type="transmembrane region" description="Helical" evidence="2">
    <location>
        <begin position="32"/>
        <end position="55"/>
    </location>
</feature>
<dbReference type="PANTHER" id="PTHR34219:SF1">
    <property type="entry name" value="PEPSY DOMAIN-CONTAINING PROTEIN"/>
    <property type="match status" value="1"/>
</dbReference>
<keyword evidence="4" id="KW-1185">Reference proteome</keyword>
<dbReference type="Proteomes" id="UP001370100">
    <property type="component" value="Unassembled WGS sequence"/>
</dbReference>
<keyword evidence="2" id="KW-0472">Membrane</keyword>
<dbReference type="EMBL" id="JBBEGL010000004">
    <property type="protein sequence ID" value="MEJ2888059.1"/>
    <property type="molecule type" value="Genomic_DNA"/>
</dbReference>
<feature type="transmembrane region" description="Helical" evidence="2">
    <location>
        <begin position="385"/>
        <end position="405"/>
    </location>
</feature>
<organism evidence="3 4">
    <name type="scientific">Actinomycetospora aeridis</name>
    <dbReference type="NCBI Taxonomy" id="3129231"/>
    <lineage>
        <taxon>Bacteria</taxon>
        <taxon>Bacillati</taxon>
        <taxon>Actinomycetota</taxon>
        <taxon>Actinomycetes</taxon>
        <taxon>Pseudonocardiales</taxon>
        <taxon>Pseudonocardiaceae</taxon>
        <taxon>Actinomycetospora</taxon>
    </lineage>
</organism>
<evidence type="ECO:0000256" key="1">
    <source>
        <dbReference type="SAM" id="MobiDB-lite"/>
    </source>
</evidence>
<evidence type="ECO:0000313" key="4">
    <source>
        <dbReference type="Proteomes" id="UP001370100"/>
    </source>
</evidence>
<dbReference type="PANTHER" id="PTHR34219">
    <property type="entry name" value="IRON-REGULATED INNER MEMBRANE PROTEIN-RELATED"/>
    <property type="match status" value="1"/>
</dbReference>
<feature type="region of interest" description="Disordered" evidence="1">
    <location>
        <begin position="259"/>
        <end position="293"/>
    </location>
</feature>
<protein>
    <submittedName>
        <fullName evidence="3">PepSY-associated TM helix domain-containing protein</fullName>
    </submittedName>
</protein>
<comment type="caution">
    <text evidence="3">The sequence shown here is derived from an EMBL/GenBank/DDBJ whole genome shotgun (WGS) entry which is preliminary data.</text>
</comment>
<evidence type="ECO:0000256" key="2">
    <source>
        <dbReference type="SAM" id="Phobius"/>
    </source>
</evidence>
<dbReference type="InterPro" id="IPR005625">
    <property type="entry name" value="PepSY-ass_TM"/>
</dbReference>
<gene>
    <name evidence="3" type="ORF">WCD41_16475</name>
</gene>
<reference evidence="3 4" key="1">
    <citation type="submission" date="2024-03" db="EMBL/GenBank/DDBJ databases">
        <title>Actinomycetospora sp. OC33-EN06, a novel actinomycete isolated from wild orchid (Aerides multiflora).</title>
        <authorList>
            <person name="Suriyachadkun C."/>
        </authorList>
    </citation>
    <scope>NUCLEOTIDE SEQUENCE [LARGE SCALE GENOMIC DNA]</scope>
    <source>
        <strain evidence="3 4">OC33-EN06</strain>
    </source>
</reference>
<feature type="transmembrane region" description="Helical" evidence="2">
    <location>
        <begin position="215"/>
        <end position="235"/>
    </location>
</feature>
<evidence type="ECO:0000313" key="3">
    <source>
        <dbReference type="EMBL" id="MEJ2888059.1"/>
    </source>
</evidence>
<feature type="transmembrane region" description="Helical" evidence="2">
    <location>
        <begin position="431"/>
        <end position="458"/>
    </location>
</feature>
<keyword evidence="2" id="KW-1133">Transmembrane helix</keyword>
<sequence length="497" mass="53014">MTVVEQPDAAPDRAPERGTWALLRPLVLRIHFWAGVLVGPFLLVAALTGLVYTLMPSLEPVVYRDELTVPASEAQVPLADQVRVGMDAMPGTELRSVRPGPTPTDSTQVIANDPALPESSYRTAFVDPHTGDLRGVLETYGSGQAMPLRAWVDQLHRNLHLGDAGRLYTELAASWLWVLVLAGLALWVGLIRRRRTERAAALLVPRVSGGRRARLLSWHAVVGLWAAIGLLFLSATGLTWSTYAGENIGALREQLSWETPEPASALPGTTGVVPEAGAHADHGGTPGTSAAEASPSSYDLAARVAADHGLDGLVEITPGEEPGAATTVTQIDRTWPEEHDAIALDPATGQVTDVVRFADWPLAAQLATYGIDAHMGYLFGVANQVVLAVLAAGLACMVVWGYVLWWRRGPGRRPGHVPADGVLRSLPRPQLAGVVVVTIAVGVALPLLGASLLVFLLLESLLDRRRTGGPPEPARDTVPAAEDPVRRRPDRHHGRGA</sequence>